<comment type="caution">
    <text evidence="6">The sequence shown here is derived from an EMBL/GenBank/DDBJ whole genome shotgun (WGS) entry which is preliminary data.</text>
</comment>
<evidence type="ECO:0000256" key="1">
    <source>
        <dbReference type="ARBA" id="ARBA00023015"/>
    </source>
</evidence>
<evidence type="ECO:0000259" key="5">
    <source>
        <dbReference type="PROSITE" id="PS50977"/>
    </source>
</evidence>
<dbReference type="STRING" id="1193011.LEP1GSC058_1328"/>
<evidence type="ECO:0000256" key="2">
    <source>
        <dbReference type="ARBA" id="ARBA00023125"/>
    </source>
</evidence>
<feature type="domain" description="HTH tetR-type" evidence="5">
    <location>
        <begin position="14"/>
        <end position="74"/>
    </location>
</feature>
<feature type="DNA-binding region" description="H-T-H motif" evidence="4">
    <location>
        <begin position="37"/>
        <end position="56"/>
    </location>
</feature>
<dbReference type="PROSITE" id="PS50977">
    <property type="entry name" value="HTH_TETR_2"/>
    <property type="match status" value="1"/>
</dbReference>
<dbReference type="PANTHER" id="PTHR47506">
    <property type="entry name" value="TRANSCRIPTIONAL REGULATORY PROTEIN"/>
    <property type="match status" value="1"/>
</dbReference>
<dbReference type="Proteomes" id="UP000014540">
    <property type="component" value="Unassembled WGS sequence"/>
</dbReference>
<dbReference type="InterPro" id="IPR036271">
    <property type="entry name" value="Tet_transcr_reg_TetR-rel_C_sf"/>
</dbReference>
<evidence type="ECO:0000313" key="6">
    <source>
        <dbReference type="EMBL" id="EPG76361.1"/>
    </source>
</evidence>
<organism evidence="6 7">
    <name type="scientific">Leptospira fainei serovar Hurstbridge str. BUT 6</name>
    <dbReference type="NCBI Taxonomy" id="1193011"/>
    <lineage>
        <taxon>Bacteria</taxon>
        <taxon>Pseudomonadati</taxon>
        <taxon>Spirochaetota</taxon>
        <taxon>Spirochaetia</taxon>
        <taxon>Leptospirales</taxon>
        <taxon>Leptospiraceae</taxon>
        <taxon>Leptospira</taxon>
    </lineage>
</organism>
<accession>S3V0Z5</accession>
<keyword evidence="2 4" id="KW-0238">DNA-binding</keyword>
<keyword evidence="1" id="KW-0805">Transcription regulation</keyword>
<gene>
    <name evidence="6" type="ORF">LEP1GSC058_1328</name>
</gene>
<dbReference type="RefSeq" id="WP_016547633.1">
    <property type="nucleotide sequence ID" value="NZ_AKWZ02000001.1"/>
</dbReference>
<dbReference type="SUPFAM" id="SSF48498">
    <property type="entry name" value="Tetracyclin repressor-like, C-terminal domain"/>
    <property type="match status" value="1"/>
</dbReference>
<dbReference type="InterPro" id="IPR001647">
    <property type="entry name" value="HTH_TetR"/>
</dbReference>
<dbReference type="Pfam" id="PF16925">
    <property type="entry name" value="TetR_C_13"/>
    <property type="match status" value="1"/>
</dbReference>
<evidence type="ECO:0000256" key="3">
    <source>
        <dbReference type="ARBA" id="ARBA00023163"/>
    </source>
</evidence>
<keyword evidence="3" id="KW-0804">Transcription</keyword>
<dbReference type="SUPFAM" id="SSF46689">
    <property type="entry name" value="Homeodomain-like"/>
    <property type="match status" value="1"/>
</dbReference>
<dbReference type="Gene3D" id="1.10.357.10">
    <property type="entry name" value="Tetracycline Repressor, domain 2"/>
    <property type="match status" value="1"/>
</dbReference>
<sequence>MKKVETATHILRGEATRKRVLDLAVKVATIEGLEALTIGRMADAAGISKAGLLGHFGTKEDLQIATVRAGREKFIRKVIYPIRSMPEGIQRLVALIDSWLDYVRQSEGGCFFASVSAEFDCRPGAVRDAVAAMIKEWQLGLSQVIQEAKSLGHLKSEVVPKSLAFAFLGFELALNLTFQLLGEKEALIEAKSAMHRLISNSASLSGKRALAKDSNFEKNPILNDMYR</sequence>
<name>S3V0Z5_9LEPT</name>
<dbReference type="InterPro" id="IPR011075">
    <property type="entry name" value="TetR_C"/>
</dbReference>
<evidence type="ECO:0000313" key="7">
    <source>
        <dbReference type="Proteomes" id="UP000014540"/>
    </source>
</evidence>
<dbReference type="GO" id="GO:0003677">
    <property type="term" value="F:DNA binding"/>
    <property type="evidence" value="ECO:0007669"/>
    <property type="project" value="UniProtKB-UniRule"/>
</dbReference>
<reference evidence="6" key="1">
    <citation type="submission" date="2013-04" db="EMBL/GenBank/DDBJ databases">
        <authorList>
            <person name="Harkins D.M."/>
            <person name="Durkin A.S."/>
            <person name="Selengut J.D."/>
            <person name="Sanka R."/>
            <person name="DePew J."/>
            <person name="Purushe J."/>
            <person name="Ahmed A."/>
            <person name="van der Linden H."/>
            <person name="Goris M.G.A."/>
            <person name="Hartskeerl R.A."/>
            <person name="Vinetz J.M."/>
            <person name="Sutton G.G."/>
            <person name="Nelson W.C."/>
            <person name="Fouts D.E."/>
        </authorList>
    </citation>
    <scope>NUCLEOTIDE SEQUENCE [LARGE SCALE GENOMIC DNA]</scope>
    <source>
        <strain evidence="6">BUT 6</strain>
    </source>
</reference>
<protein>
    <submittedName>
        <fullName evidence="6">Transcriptional regulator, TetR family</fullName>
    </submittedName>
</protein>
<dbReference type="Gene3D" id="1.10.10.60">
    <property type="entry name" value="Homeodomain-like"/>
    <property type="match status" value="1"/>
</dbReference>
<dbReference type="PANTHER" id="PTHR47506:SF6">
    <property type="entry name" value="HTH-TYPE TRANSCRIPTIONAL REPRESSOR NEMR"/>
    <property type="match status" value="1"/>
</dbReference>
<dbReference type="OrthoDB" id="9811084at2"/>
<dbReference type="AlphaFoldDB" id="S3V0Z5"/>
<proteinExistence type="predicted"/>
<dbReference type="InterPro" id="IPR009057">
    <property type="entry name" value="Homeodomain-like_sf"/>
</dbReference>
<keyword evidence="7" id="KW-1185">Reference proteome</keyword>
<dbReference type="EMBL" id="AKWZ02000001">
    <property type="protein sequence ID" value="EPG76361.1"/>
    <property type="molecule type" value="Genomic_DNA"/>
</dbReference>
<dbReference type="Pfam" id="PF00440">
    <property type="entry name" value="TetR_N"/>
    <property type="match status" value="1"/>
</dbReference>
<evidence type="ECO:0000256" key="4">
    <source>
        <dbReference type="PROSITE-ProRule" id="PRU00335"/>
    </source>
</evidence>